<dbReference type="InterPro" id="IPR030397">
    <property type="entry name" value="SEPARIN_core_dom"/>
</dbReference>
<evidence type="ECO:0000313" key="7">
    <source>
        <dbReference type="EMBL" id="OAQ25846.1"/>
    </source>
</evidence>
<evidence type="ECO:0000256" key="2">
    <source>
        <dbReference type="ARBA" id="ARBA00012489"/>
    </source>
</evidence>
<evidence type="ECO:0000313" key="8">
    <source>
        <dbReference type="Proteomes" id="UP000078512"/>
    </source>
</evidence>
<keyword evidence="3" id="KW-0378">Hydrolase</keyword>
<dbReference type="EMBL" id="KV442073">
    <property type="protein sequence ID" value="OAQ25846.1"/>
    <property type="molecule type" value="Genomic_DNA"/>
</dbReference>
<feature type="compositionally biased region" description="Polar residues" evidence="5">
    <location>
        <begin position="81"/>
        <end position="91"/>
    </location>
</feature>
<keyword evidence="4" id="KW-0159">Chromosome partition</keyword>
<sequence length="541" mass="60911">MSGTADDSLAFQRNIVDILPQNWTVVSLTMDVDRGVLYVNRLRSNTMPLVVCLPLNRAQLREGDGDAGLDLGSVGEIVSGATSTTSPSNRQPVEMTKEAKTEWWSRRQNLNDRLRFLLSTMEDQWLCGLKGLIQSHNTPASEENLLDFKKTLEWIMSQASNTLPATPARNSRTVDRRHTDSEGASVVQTEINIDLCRAILNLGDQPTKSELCDLIYFLLDAYLFKNVAYSEEQFGRVATQIREALRCYWEAEVAANNNGYDEGAHIILVLDKHLQMFPWESCPVLRDEAVSRVPSIWFLRDRILQQRHLLSQSQHQDCPKPTNNTADESTTFVEEHYWRDLEVDGQKTFYLLNPGKDLRNTEEEFKDYVKAQPGWNGIIGRTPLDMECIQGLSKNDLYIYFGHSGGEQYIKPTQIRKLGHCAVSILLGCSSGLIRGSGEFDPTGNVMDYMLAGCPTVVANLWDVTDRDLDRFSKALFTLWGLDDSSGKGNKRASTNSSRNFRPRLSIVEAVKEAREECRLKYLVGAATVVYGIPCFLKTGS</sequence>
<dbReference type="GO" id="GO:0006508">
    <property type="term" value="P:proteolysis"/>
    <property type="evidence" value="ECO:0007669"/>
    <property type="project" value="InterPro"/>
</dbReference>
<evidence type="ECO:0000256" key="3">
    <source>
        <dbReference type="ARBA" id="ARBA00022801"/>
    </source>
</evidence>
<gene>
    <name evidence="7" type="ORF">K457DRAFT_80050</name>
</gene>
<dbReference type="GO" id="GO:0005634">
    <property type="term" value="C:nucleus"/>
    <property type="evidence" value="ECO:0007669"/>
    <property type="project" value="InterPro"/>
</dbReference>
<dbReference type="OrthoDB" id="10255632at2759"/>
<dbReference type="PROSITE" id="PS51700">
    <property type="entry name" value="SEPARIN"/>
    <property type="match status" value="1"/>
</dbReference>
<dbReference type="GO" id="GO:0005737">
    <property type="term" value="C:cytoplasm"/>
    <property type="evidence" value="ECO:0007669"/>
    <property type="project" value="TreeGrafter"/>
</dbReference>
<accession>A0A197JMY6</accession>
<protein>
    <recommendedName>
        <fullName evidence="2">separase</fullName>
        <ecNumber evidence="2">3.4.22.49</ecNumber>
    </recommendedName>
</protein>
<proteinExistence type="predicted"/>
<dbReference type="GO" id="GO:0004197">
    <property type="term" value="F:cysteine-type endopeptidase activity"/>
    <property type="evidence" value="ECO:0007669"/>
    <property type="project" value="InterPro"/>
</dbReference>
<dbReference type="PANTHER" id="PTHR12792:SF0">
    <property type="entry name" value="SEPARIN"/>
    <property type="match status" value="1"/>
</dbReference>
<dbReference type="Pfam" id="PF03568">
    <property type="entry name" value="Separin_C"/>
    <property type="match status" value="1"/>
</dbReference>
<comment type="catalytic activity">
    <reaction evidence="1">
        <text>All bonds known to be hydrolyzed by this endopeptidase have arginine in P1 and an acidic residue in P4. P6 is often occupied by an acidic residue or by a hydroxy-amino-acid residue, the phosphorylation of which enhances cleavage.</text>
        <dbReference type="EC" id="3.4.22.49"/>
    </reaction>
</comment>
<dbReference type="AlphaFoldDB" id="A0A197JMY6"/>
<reference evidence="7 8" key="1">
    <citation type="submission" date="2016-05" db="EMBL/GenBank/DDBJ databases">
        <title>Genome sequencing reveals origins of a unique bacterial endosymbiosis in the earliest lineages of terrestrial Fungi.</title>
        <authorList>
            <consortium name="DOE Joint Genome Institute"/>
            <person name="Uehling J."/>
            <person name="Gryganskyi A."/>
            <person name="Hameed K."/>
            <person name="Tschaplinski T."/>
            <person name="Misztal P."/>
            <person name="Wu S."/>
            <person name="Desiro A."/>
            <person name="Vande Pol N."/>
            <person name="Du Z.-Y."/>
            <person name="Zienkiewicz A."/>
            <person name="Zienkiewicz K."/>
            <person name="Morin E."/>
            <person name="Tisserant E."/>
            <person name="Splivallo R."/>
            <person name="Hainaut M."/>
            <person name="Henrissat B."/>
            <person name="Ohm R."/>
            <person name="Kuo A."/>
            <person name="Yan J."/>
            <person name="Lipzen A."/>
            <person name="Nolan M."/>
            <person name="Labutti K."/>
            <person name="Barry K."/>
            <person name="Goldstein A."/>
            <person name="Labbe J."/>
            <person name="Schadt C."/>
            <person name="Tuskan G."/>
            <person name="Grigoriev I."/>
            <person name="Martin F."/>
            <person name="Vilgalys R."/>
            <person name="Bonito G."/>
        </authorList>
    </citation>
    <scope>NUCLEOTIDE SEQUENCE [LARGE SCALE GENOMIC DNA]</scope>
    <source>
        <strain evidence="7 8">AG-77</strain>
    </source>
</reference>
<feature type="domain" description="Peptidase C50" evidence="6">
    <location>
        <begin position="345"/>
        <end position="440"/>
    </location>
</feature>
<dbReference type="PANTHER" id="PTHR12792">
    <property type="entry name" value="EXTRA SPINDLE POLES 1-RELATED"/>
    <property type="match status" value="1"/>
</dbReference>
<organism evidence="7 8">
    <name type="scientific">Linnemannia elongata AG-77</name>
    <dbReference type="NCBI Taxonomy" id="1314771"/>
    <lineage>
        <taxon>Eukaryota</taxon>
        <taxon>Fungi</taxon>
        <taxon>Fungi incertae sedis</taxon>
        <taxon>Mucoromycota</taxon>
        <taxon>Mortierellomycotina</taxon>
        <taxon>Mortierellomycetes</taxon>
        <taxon>Mortierellales</taxon>
        <taxon>Mortierellaceae</taxon>
        <taxon>Linnemannia</taxon>
    </lineage>
</organism>
<feature type="region of interest" description="Disordered" evidence="5">
    <location>
        <begin position="81"/>
        <end position="100"/>
    </location>
</feature>
<dbReference type="InterPro" id="IPR005314">
    <property type="entry name" value="Peptidase_C50"/>
</dbReference>
<dbReference type="GO" id="GO:0072686">
    <property type="term" value="C:mitotic spindle"/>
    <property type="evidence" value="ECO:0007669"/>
    <property type="project" value="TreeGrafter"/>
</dbReference>
<name>A0A197JMY6_9FUNG</name>
<evidence type="ECO:0000256" key="5">
    <source>
        <dbReference type="SAM" id="MobiDB-lite"/>
    </source>
</evidence>
<dbReference type="EC" id="3.4.22.49" evidence="2"/>
<dbReference type="GO" id="GO:0044732">
    <property type="term" value="C:mitotic spindle pole body"/>
    <property type="evidence" value="ECO:0007669"/>
    <property type="project" value="TreeGrafter"/>
</dbReference>
<evidence type="ECO:0000259" key="6">
    <source>
        <dbReference type="PROSITE" id="PS51700"/>
    </source>
</evidence>
<evidence type="ECO:0000256" key="4">
    <source>
        <dbReference type="ARBA" id="ARBA00022829"/>
    </source>
</evidence>
<evidence type="ECO:0000256" key="1">
    <source>
        <dbReference type="ARBA" id="ARBA00000451"/>
    </source>
</evidence>
<dbReference type="STRING" id="1314771.A0A197JMY6"/>
<dbReference type="GO" id="GO:0051307">
    <property type="term" value="P:meiotic chromosome separation"/>
    <property type="evidence" value="ECO:0007669"/>
    <property type="project" value="TreeGrafter"/>
</dbReference>
<dbReference type="Proteomes" id="UP000078512">
    <property type="component" value="Unassembled WGS sequence"/>
</dbReference>
<keyword evidence="8" id="KW-1185">Reference proteome</keyword>